<feature type="region of interest" description="Disordered" evidence="1">
    <location>
        <begin position="1"/>
        <end position="27"/>
    </location>
</feature>
<comment type="caution">
    <text evidence="4">The sequence shown here is derived from an EMBL/GenBank/DDBJ whole genome shotgun (WGS) entry which is preliminary data.</text>
</comment>
<dbReference type="Proteomes" id="UP001596455">
    <property type="component" value="Unassembled WGS sequence"/>
</dbReference>
<feature type="transmembrane region" description="Helical" evidence="2">
    <location>
        <begin position="249"/>
        <end position="270"/>
    </location>
</feature>
<evidence type="ECO:0000256" key="1">
    <source>
        <dbReference type="SAM" id="MobiDB-lite"/>
    </source>
</evidence>
<proteinExistence type="predicted"/>
<sequence>MTSRDDGAHGGGLEAQAADPGTPLATLHQLAQHHPELRATIAENPSTYPALLEWLGKLGMPEVDAALARRAAAEQAVVPPPPPPEADAPQQSADGVENGETVARPTTAQPDETVAVPVGPAVAMPPAQTDESTIRTADRADEDRPVERRSILGRGTNAGAAGAAAAGAGAWAAQGPAHQPTQPQPVQPTQPQPVQPTQPQPVQPTQQPTQQQPTQPAWHQPQAAHGAAAGGAGGVFASSGEDDARRRSWVPLAILAGVAAVLVVIVILQFTGAFSGGDEEPERPPTAEQTTTEQQTEEPTDATSETADVEAARDQLAGLPDETSCEDPAGDAGVFAAFASASAPDGAWADEGDPALVGETLQGLQDSCDSAYAVTLVRVLTDGETTPEALSQAVEDAGTDWVDMAEPAPDGASEVSAFQSPSGNIQCELGDDGVRCTIIEHDFDAPEGCDDGTTLQVQIDGNFGSDCGNPVGEQSDVLEYGDSAVSGWFACTSEMDGMTCWNTLDGTGFSVARAGYEEN</sequence>
<evidence type="ECO:0000313" key="5">
    <source>
        <dbReference type="Proteomes" id="UP001596455"/>
    </source>
</evidence>
<evidence type="ECO:0000313" key="4">
    <source>
        <dbReference type="EMBL" id="MFC7403563.1"/>
    </source>
</evidence>
<keyword evidence="2" id="KW-1133">Transmembrane helix</keyword>
<keyword evidence="2" id="KW-0472">Membrane</keyword>
<reference evidence="5" key="1">
    <citation type="journal article" date="2019" name="Int. J. Syst. Evol. Microbiol.">
        <title>The Global Catalogue of Microorganisms (GCM) 10K type strain sequencing project: providing services to taxonomists for standard genome sequencing and annotation.</title>
        <authorList>
            <consortium name="The Broad Institute Genomics Platform"/>
            <consortium name="The Broad Institute Genome Sequencing Center for Infectious Disease"/>
            <person name="Wu L."/>
            <person name="Ma J."/>
        </authorList>
    </citation>
    <scope>NUCLEOTIDE SEQUENCE [LARGE SCALE GENOMIC DNA]</scope>
    <source>
        <strain evidence="5">JCM 1490</strain>
    </source>
</reference>
<organism evidence="4 5">
    <name type="scientific">Georgenia alba</name>
    <dbReference type="NCBI Taxonomy" id="2233858"/>
    <lineage>
        <taxon>Bacteria</taxon>
        <taxon>Bacillati</taxon>
        <taxon>Actinomycetota</taxon>
        <taxon>Actinomycetes</taxon>
        <taxon>Micrococcales</taxon>
        <taxon>Bogoriellaceae</taxon>
        <taxon>Georgenia</taxon>
    </lineage>
</organism>
<evidence type="ECO:0000259" key="3">
    <source>
        <dbReference type="Pfam" id="PF25591"/>
    </source>
</evidence>
<feature type="compositionally biased region" description="Low complexity" evidence="1">
    <location>
        <begin position="158"/>
        <end position="181"/>
    </location>
</feature>
<dbReference type="EMBL" id="JBHTCQ010000001">
    <property type="protein sequence ID" value="MFC7403563.1"/>
    <property type="molecule type" value="Genomic_DNA"/>
</dbReference>
<name>A0ABW2Q222_9MICO</name>
<feature type="compositionally biased region" description="Pro residues" evidence="1">
    <location>
        <begin position="182"/>
        <end position="202"/>
    </location>
</feature>
<evidence type="ECO:0000256" key="2">
    <source>
        <dbReference type="SAM" id="Phobius"/>
    </source>
</evidence>
<feature type="region of interest" description="Disordered" evidence="1">
    <location>
        <begin position="70"/>
        <end position="240"/>
    </location>
</feature>
<feature type="region of interest" description="Disordered" evidence="1">
    <location>
        <begin position="274"/>
        <end position="309"/>
    </location>
</feature>
<feature type="compositionally biased region" description="Low complexity" evidence="1">
    <location>
        <begin position="114"/>
        <end position="127"/>
    </location>
</feature>
<keyword evidence="2" id="KW-0812">Transmembrane</keyword>
<accession>A0ABW2Q222</accession>
<feature type="domain" description="Leucine rich repeat variant" evidence="3">
    <location>
        <begin position="14"/>
        <end position="71"/>
    </location>
</feature>
<feature type="compositionally biased region" description="Basic and acidic residues" evidence="1">
    <location>
        <begin position="132"/>
        <end position="150"/>
    </location>
</feature>
<dbReference type="Pfam" id="PF25591">
    <property type="entry name" value="LRV_2"/>
    <property type="match status" value="1"/>
</dbReference>
<dbReference type="RefSeq" id="WP_382390143.1">
    <property type="nucleotide sequence ID" value="NZ_JBHTCQ010000001.1"/>
</dbReference>
<protein>
    <recommendedName>
        <fullName evidence="3">Leucine rich repeat variant domain-containing protein</fullName>
    </recommendedName>
</protein>
<gene>
    <name evidence="4" type="ORF">ACFQQL_00475</name>
</gene>
<dbReference type="InterPro" id="IPR057893">
    <property type="entry name" value="LRV_2"/>
</dbReference>
<feature type="compositionally biased region" description="Low complexity" evidence="1">
    <location>
        <begin position="203"/>
        <end position="216"/>
    </location>
</feature>
<keyword evidence="5" id="KW-1185">Reference proteome</keyword>